<dbReference type="Proteomes" id="UP001066276">
    <property type="component" value="Chromosome 9"/>
</dbReference>
<dbReference type="InterPro" id="IPR042532">
    <property type="entry name" value="EXOC3/Sec6_C"/>
</dbReference>
<keyword evidence="3" id="KW-0268">Exocytosis</keyword>
<dbReference type="Gene3D" id="1.10.357.70">
    <property type="entry name" value="Exocyst complex component Sec6, C-terminal domain"/>
    <property type="match status" value="1"/>
</dbReference>
<organism evidence="4 5">
    <name type="scientific">Pleurodeles waltl</name>
    <name type="common">Iberian ribbed newt</name>
    <dbReference type="NCBI Taxonomy" id="8319"/>
    <lineage>
        <taxon>Eukaryota</taxon>
        <taxon>Metazoa</taxon>
        <taxon>Chordata</taxon>
        <taxon>Craniata</taxon>
        <taxon>Vertebrata</taxon>
        <taxon>Euteleostomi</taxon>
        <taxon>Amphibia</taxon>
        <taxon>Batrachia</taxon>
        <taxon>Caudata</taxon>
        <taxon>Salamandroidea</taxon>
        <taxon>Salamandridae</taxon>
        <taxon>Pleurodelinae</taxon>
        <taxon>Pleurodeles</taxon>
    </lineage>
</organism>
<comment type="similarity">
    <text evidence="1">Belongs to the SEC6 family.</text>
</comment>
<comment type="caution">
    <text evidence="4">The sequence shown here is derived from an EMBL/GenBank/DDBJ whole genome shotgun (WGS) entry which is preliminary data.</text>
</comment>
<proteinExistence type="inferred from homology"/>
<dbReference type="GO" id="GO:0006887">
    <property type="term" value="P:exocytosis"/>
    <property type="evidence" value="ECO:0007669"/>
    <property type="project" value="UniProtKB-KW"/>
</dbReference>
<accession>A0AAV7MWH5</accession>
<evidence type="ECO:0000313" key="4">
    <source>
        <dbReference type="EMBL" id="KAJ1108105.1"/>
    </source>
</evidence>
<dbReference type="InterPro" id="IPR010326">
    <property type="entry name" value="EXOC3/Sec6"/>
</dbReference>
<dbReference type="PANTHER" id="PTHR21292">
    <property type="entry name" value="EXOCYST COMPLEX COMPONENT SEC6-RELATED"/>
    <property type="match status" value="1"/>
</dbReference>
<dbReference type="GO" id="GO:0000145">
    <property type="term" value="C:exocyst"/>
    <property type="evidence" value="ECO:0007669"/>
    <property type="project" value="InterPro"/>
</dbReference>
<gene>
    <name evidence="4" type="ORF">NDU88_005487</name>
</gene>
<sequence>MRSTRPRNPQTPPGKDLKALLDGNKFLEACKHVNEQEKSNSVDAESCYKEIANCMWKVVEVFLSDSLHSQDALKQVAEAVKWGTNMHRDSLEKSFDSECTVRWSHKEWEAQLESCLIKAMKTAIPSFPSGDRTLSEHLSDLEIIINSKVGEHGPFLKEVGLLVTYIKCFDLCILDHLEAVLKDCHEYEKCALLYLWVTKHYKRKIMGFSDLHVEILEAQDPLLHSTWTLKAEEKFFKCVTDCRRDRLNRVISSELSRLHLPTFGKGCETFLEIFQILISTIDDIQEMGDSIVRKVQDTCWKDLHWFINRYVEDLKTELQKEVRDSGNMNHVVRKILGNCHFLRTIILALAERYTLTEEMGKVLKAEIQKIEVQGARHLLATCLPVIKNHFSENCTDFHWLRTYLEENLNVLDMTHCEGFVTTVHHRACMECLRAFLLTSRRWLYSTEKDVISVFIREGKQLQKLFQKRLGPSFAPLINPFESIADILQANDFEAMKCSVAYFINIHSDVRGEHLHAIMDLKGSVKRKERKAILQLLQNGSPSTEEVHFLFFDDITLGRRKLCLCCC</sequence>
<evidence type="ECO:0000313" key="5">
    <source>
        <dbReference type="Proteomes" id="UP001066276"/>
    </source>
</evidence>
<reference evidence="4" key="1">
    <citation type="journal article" date="2022" name="bioRxiv">
        <title>Sequencing and chromosome-scale assembly of the giantPleurodeles waltlgenome.</title>
        <authorList>
            <person name="Brown T."/>
            <person name="Elewa A."/>
            <person name="Iarovenko S."/>
            <person name="Subramanian E."/>
            <person name="Araus A.J."/>
            <person name="Petzold A."/>
            <person name="Susuki M."/>
            <person name="Suzuki K.-i.T."/>
            <person name="Hayashi T."/>
            <person name="Toyoda A."/>
            <person name="Oliveira C."/>
            <person name="Osipova E."/>
            <person name="Leigh N.D."/>
            <person name="Simon A."/>
            <person name="Yun M.H."/>
        </authorList>
    </citation>
    <scope>NUCLEOTIDE SEQUENCE</scope>
    <source>
        <strain evidence="4">20211129_DDA</strain>
        <tissue evidence="4">Liver</tissue>
    </source>
</reference>
<name>A0AAV7MWH5_PLEWA</name>
<evidence type="ECO:0000256" key="1">
    <source>
        <dbReference type="ARBA" id="ARBA00009447"/>
    </source>
</evidence>
<dbReference type="PANTHER" id="PTHR21292:SF1">
    <property type="entry name" value="EXOCYST COMPLEX COMPONENT 3"/>
    <property type="match status" value="1"/>
</dbReference>
<evidence type="ECO:0000256" key="3">
    <source>
        <dbReference type="ARBA" id="ARBA00022483"/>
    </source>
</evidence>
<dbReference type="GO" id="GO:0051601">
    <property type="term" value="P:exocyst localization"/>
    <property type="evidence" value="ECO:0007669"/>
    <property type="project" value="TreeGrafter"/>
</dbReference>
<keyword evidence="5" id="KW-1185">Reference proteome</keyword>
<dbReference type="GO" id="GO:0000149">
    <property type="term" value="F:SNARE binding"/>
    <property type="evidence" value="ECO:0007669"/>
    <property type="project" value="TreeGrafter"/>
</dbReference>
<dbReference type="AlphaFoldDB" id="A0AAV7MWH5"/>
<evidence type="ECO:0000256" key="2">
    <source>
        <dbReference type="ARBA" id="ARBA00022448"/>
    </source>
</evidence>
<keyword evidence="2" id="KW-0813">Transport</keyword>
<protein>
    <submittedName>
        <fullName evidence="4">Uncharacterized protein</fullName>
    </submittedName>
</protein>
<dbReference type="EMBL" id="JANPWB010000013">
    <property type="protein sequence ID" value="KAJ1108105.1"/>
    <property type="molecule type" value="Genomic_DNA"/>
</dbReference>